<dbReference type="InterPro" id="IPR036680">
    <property type="entry name" value="SPOR-like_sf"/>
</dbReference>
<organism evidence="3 4">
    <name type="scientific">Anaeromyxobacter paludicola</name>
    <dbReference type="NCBI Taxonomy" id="2918171"/>
    <lineage>
        <taxon>Bacteria</taxon>
        <taxon>Pseudomonadati</taxon>
        <taxon>Myxococcota</taxon>
        <taxon>Myxococcia</taxon>
        <taxon>Myxococcales</taxon>
        <taxon>Cystobacterineae</taxon>
        <taxon>Anaeromyxobacteraceae</taxon>
        <taxon>Anaeromyxobacter</taxon>
    </lineage>
</organism>
<dbReference type="Proteomes" id="UP001162734">
    <property type="component" value="Chromosome"/>
</dbReference>
<feature type="compositionally biased region" description="Pro residues" evidence="1">
    <location>
        <begin position="135"/>
        <end position="154"/>
    </location>
</feature>
<reference evidence="4" key="1">
    <citation type="journal article" date="2022" name="Int. J. Syst. Evol. Microbiol.">
        <title>Anaeromyxobacter oryzae sp. nov., Anaeromyxobacter diazotrophicus sp. nov. and Anaeromyxobacter paludicola sp. nov., isolated from paddy soils.</title>
        <authorList>
            <person name="Itoh H."/>
            <person name="Xu Z."/>
            <person name="Mise K."/>
            <person name="Masuda Y."/>
            <person name="Ushijima N."/>
            <person name="Hayakawa C."/>
            <person name="Shiratori Y."/>
            <person name="Senoo K."/>
        </authorList>
    </citation>
    <scope>NUCLEOTIDE SEQUENCE [LARGE SCALE GENOMIC DNA]</scope>
    <source>
        <strain evidence="4">Red630</strain>
    </source>
</reference>
<feature type="region of interest" description="Disordered" evidence="1">
    <location>
        <begin position="46"/>
        <end position="213"/>
    </location>
</feature>
<dbReference type="Gene3D" id="3.30.70.1070">
    <property type="entry name" value="Sporulation related repeat"/>
    <property type="match status" value="1"/>
</dbReference>
<dbReference type="RefSeq" id="WP_263009633.1">
    <property type="nucleotide sequence ID" value="NZ_AP025592.1"/>
</dbReference>
<sequence>MANTRIRKPSPLLTSQGKRLAGLGAGALLALCLAFGAGVAWGRQAGARAAGAAIQPDLSSLDVPARAEETGPGEPVKEASASPTDFSFHQPLAAPPAAPAEPPRVATLPPPAAKGPVLTSSVAGADRDGGKPDAAPAPAPALAPAPAAVQPPPALAAAPSEKPAPRPARPSDAAAQAPKPSAPTAKPAAPGEKPAPRLAVADRARAPKPAAPAAETIPAGAFSVQVGAASSLADAQHIAARFKKHHPHIVASDVEGKGRWYRVRLGVFPTRAEAARFQRSAGLQGYVTASR</sequence>
<keyword evidence="4" id="KW-1185">Reference proteome</keyword>
<dbReference type="PROSITE" id="PS51724">
    <property type="entry name" value="SPOR"/>
    <property type="match status" value="1"/>
</dbReference>
<dbReference type="InterPro" id="IPR007730">
    <property type="entry name" value="SPOR-like_dom"/>
</dbReference>
<evidence type="ECO:0000313" key="3">
    <source>
        <dbReference type="EMBL" id="BDG07829.1"/>
    </source>
</evidence>
<dbReference type="EMBL" id="AP025592">
    <property type="protein sequence ID" value="BDG07829.1"/>
    <property type="molecule type" value="Genomic_DNA"/>
</dbReference>
<feature type="compositionally biased region" description="Low complexity" evidence="1">
    <location>
        <begin position="170"/>
        <end position="192"/>
    </location>
</feature>
<gene>
    <name evidence="3" type="ORF">AMPC_09420</name>
</gene>
<dbReference type="Pfam" id="PF05036">
    <property type="entry name" value="SPOR"/>
    <property type="match status" value="1"/>
</dbReference>
<dbReference type="SUPFAM" id="SSF110997">
    <property type="entry name" value="Sporulation related repeat"/>
    <property type="match status" value="1"/>
</dbReference>
<evidence type="ECO:0000259" key="2">
    <source>
        <dbReference type="PROSITE" id="PS51724"/>
    </source>
</evidence>
<name>A0ABM7X7L9_9BACT</name>
<protein>
    <recommendedName>
        <fullName evidence="2">SPOR domain-containing protein</fullName>
    </recommendedName>
</protein>
<feature type="domain" description="SPOR" evidence="2">
    <location>
        <begin position="216"/>
        <end position="291"/>
    </location>
</feature>
<evidence type="ECO:0000256" key="1">
    <source>
        <dbReference type="SAM" id="MobiDB-lite"/>
    </source>
</evidence>
<evidence type="ECO:0000313" key="4">
    <source>
        <dbReference type="Proteomes" id="UP001162734"/>
    </source>
</evidence>
<accession>A0ABM7X7L9</accession>
<proteinExistence type="predicted"/>
<feature type="compositionally biased region" description="Pro residues" evidence="1">
    <location>
        <begin position="93"/>
        <end position="113"/>
    </location>
</feature>